<sequence length="121" mass="13932">MHPEKADKAYCLFVSHLNGALYGRNWHRKPHGGGVWARGQEFHKSGRIHFHAVLAAPQVDLNAVARRLDWMDWWFKHFGIARIERPASQDDVAAYVSKYVTKDGEVDLSRNFGRYVPPSLF</sequence>
<keyword evidence="3" id="KW-1185">Reference proteome</keyword>
<dbReference type="eggNOG" id="ENOG50319MR">
    <property type="taxonomic scope" value="Bacteria"/>
</dbReference>
<gene>
    <name evidence="2" type="ORF">N789_14675</name>
</gene>
<dbReference type="PATRIC" id="fig|1121015.4.peg.2396"/>
<dbReference type="Proteomes" id="UP000029385">
    <property type="component" value="Unassembled WGS sequence"/>
</dbReference>
<reference evidence="2 3" key="1">
    <citation type="submission" date="2013-09" db="EMBL/GenBank/DDBJ databases">
        <title>Genome sequencing of Arenimonas oryziterrae.</title>
        <authorList>
            <person name="Chen F."/>
            <person name="Wang G."/>
        </authorList>
    </citation>
    <scope>NUCLEOTIDE SEQUENCE [LARGE SCALE GENOMIC DNA]</scope>
    <source>
        <strain evidence="2 3">YC6267</strain>
    </source>
</reference>
<protein>
    <recommendedName>
        <fullName evidence="1">Replication-associated protein ORF2/G2P domain-containing protein</fullName>
    </recommendedName>
</protein>
<organism evidence="2 3">
    <name type="scientific">Arenimonas oryziterrae DSM 21050 = YC6267</name>
    <dbReference type="NCBI Taxonomy" id="1121015"/>
    <lineage>
        <taxon>Bacteria</taxon>
        <taxon>Pseudomonadati</taxon>
        <taxon>Pseudomonadota</taxon>
        <taxon>Gammaproteobacteria</taxon>
        <taxon>Lysobacterales</taxon>
        <taxon>Lysobacteraceae</taxon>
        <taxon>Arenimonas</taxon>
    </lineage>
</organism>
<evidence type="ECO:0000259" key="1">
    <source>
        <dbReference type="Pfam" id="PF23343"/>
    </source>
</evidence>
<dbReference type="Pfam" id="PF23343">
    <property type="entry name" value="REP_ORF2-G2P"/>
    <property type="match status" value="1"/>
</dbReference>
<name>A0A091AT17_9GAMM</name>
<accession>A0A091AT17</accession>
<dbReference type="InterPro" id="IPR056906">
    <property type="entry name" value="ORF2/G2P_dom"/>
</dbReference>
<evidence type="ECO:0000313" key="3">
    <source>
        <dbReference type="Proteomes" id="UP000029385"/>
    </source>
</evidence>
<proteinExistence type="predicted"/>
<evidence type="ECO:0000313" key="2">
    <source>
        <dbReference type="EMBL" id="KFN42144.1"/>
    </source>
</evidence>
<dbReference type="AlphaFoldDB" id="A0A091AT17"/>
<feature type="domain" description="Replication-associated protein ORF2/G2P" evidence="1">
    <location>
        <begin position="27"/>
        <end position="103"/>
    </location>
</feature>
<dbReference type="EMBL" id="AVCI01000016">
    <property type="protein sequence ID" value="KFN42144.1"/>
    <property type="molecule type" value="Genomic_DNA"/>
</dbReference>
<comment type="caution">
    <text evidence="2">The sequence shown here is derived from an EMBL/GenBank/DDBJ whole genome shotgun (WGS) entry which is preliminary data.</text>
</comment>